<dbReference type="AlphaFoldDB" id="A0A1H8V7C4"/>
<organism evidence="2 3">
    <name type="scientific">Halorientalis persicus</name>
    <dbReference type="NCBI Taxonomy" id="1367881"/>
    <lineage>
        <taxon>Archaea</taxon>
        <taxon>Methanobacteriati</taxon>
        <taxon>Methanobacteriota</taxon>
        <taxon>Stenosarchaea group</taxon>
        <taxon>Halobacteria</taxon>
        <taxon>Halobacteriales</taxon>
        <taxon>Haloarculaceae</taxon>
        <taxon>Halorientalis</taxon>
    </lineage>
</organism>
<protein>
    <submittedName>
        <fullName evidence="2">Uncharacterized protein</fullName>
    </submittedName>
</protein>
<gene>
    <name evidence="2" type="ORF">SAMN05216388_103414</name>
</gene>
<dbReference type="EMBL" id="FOCX01000034">
    <property type="protein sequence ID" value="SEP11360.1"/>
    <property type="molecule type" value="Genomic_DNA"/>
</dbReference>
<feature type="transmembrane region" description="Helical" evidence="1">
    <location>
        <begin position="50"/>
        <end position="68"/>
    </location>
</feature>
<name>A0A1H8V7C4_9EURY</name>
<sequence>MPYYWSRTDIFQFNPSTFVVTIFPPLPAIDFIFFAPYVTESYSSRSRWRILFTFIYYVTVPNLCFNYRSSKLTPFILVSNLSTVIQTVKIWMATLYGVSFFTHLLYSVRTKS</sequence>
<evidence type="ECO:0000313" key="3">
    <source>
        <dbReference type="Proteomes" id="UP000198775"/>
    </source>
</evidence>
<evidence type="ECO:0000256" key="1">
    <source>
        <dbReference type="SAM" id="Phobius"/>
    </source>
</evidence>
<feature type="transmembrane region" description="Helical" evidence="1">
    <location>
        <begin position="88"/>
        <end position="106"/>
    </location>
</feature>
<reference evidence="3" key="1">
    <citation type="submission" date="2016-10" db="EMBL/GenBank/DDBJ databases">
        <authorList>
            <person name="Varghese N."/>
            <person name="Submissions S."/>
        </authorList>
    </citation>
    <scope>NUCLEOTIDE SEQUENCE [LARGE SCALE GENOMIC DNA]</scope>
    <source>
        <strain evidence="3">IBRC-M 10043</strain>
    </source>
</reference>
<dbReference type="Proteomes" id="UP000198775">
    <property type="component" value="Unassembled WGS sequence"/>
</dbReference>
<evidence type="ECO:0000313" key="2">
    <source>
        <dbReference type="EMBL" id="SEP11360.1"/>
    </source>
</evidence>
<keyword evidence="3" id="KW-1185">Reference proteome</keyword>
<feature type="transmembrane region" description="Helical" evidence="1">
    <location>
        <begin position="20"/>
        <end position="38"/>
    </location>
</feature>
<keyword evidence="1" id="KW-0472">Membrane</keyword>
<keyword evidence="1" id="KW-1133">Transmembrane helix</keyword>
<keyword evidence="1" id="KW-0812">Transmembrane</keyword>
<proteinExistence type="predicted"/>
<accession>A0A1H8V7C4</accession>